<dbReference type="EMBL" id="AWUE01005532">
    <property type="protein sequence ID" value="OMP12956.1"/>
    <property type="molecule type" value="Genomic_DNA"/>
</dbReference>
<dbReference type="Proteomes" id="UP000187203">
    <property type="component" value="Unassembled WGS sequence"/>
</dbReference>
<evidence type="ECO:0000313" key="2">
    <source>
        <dbReference type="Proteomes" id="UP000187203"/>
    </source>
</evidence>
<dbReference type="InterPro" id="IPR023393">
    <property type="entry name" value="START-like_dom_sf"/>
</dbReference>
<gene>
    <name evidence="1" type="ORF">COLO4_02526</name>
</gene>
<evidence type="ECO:0000313" key="1">
    <source>
        <dbReference type="EMBL" id="OMP12956.1"/>
    </source>
</evidence>
<dbReference type="Gene3D" id="3.30.530.20">
    <property type="match status" value="1"/>
</dbReference>
<sequence>MAFFSPMENQGVSGALIEMPGTKEGDGHSLNTMVYFPTQACTEEEGRVQQAGGHVVRPKFSIGDFGFCSICTDSEGNAFEFDPSSDFEGSWAKGAKIIFTAEGEKKEGMIARIRENIPAQFVSIEHYGILSDGEEITEGPQVESWAGSQENYTFDEKDGVTTLTVDVDTDDKYLEFFNETWPRALNKLKAICEASN</sequence>
<comment type="caution">
    <text evidence="1">The sequence shown here is derived from an EMBL/GenBank/DDBJ whole genome shotgun (WGS) entry which is preliminary data.</text>
</comment>
<dbReference type="InterPro" id="IPR029068">
    <property type="entry name" value="Glyas_Bleomycin-R_OHBP_Dase"/>
</dbReference>
<dbReference type="SUPFAM" id="SSF55961">
    <property type="entry name" value="Bet v1-like"/>
    <property type="match status" value="1"/>
</dbReference>
<reference evidence="2" key="1">
    <citation type="submission" date="2013-09" db="EMBL/GenBank/DDBJ databases">
        <title>Corchorus olitorius genome sequencing.</title>
        <authorList>
            <person name="Alam M."/>
            <person name="Haque M.S."/>
            <person name="Islam M.S."/>
            <person name="Emdad E.M."/>
            <person name="Islam M.M."/>
            <person name="Ahmed B."/>
            <person name="Halim A."/>
            <person name="Hossen Q.M.M."/>
            <person name="Hossain M.Z."/>
            <person name="Ahmed R."/>
            <person name="Khan M.M."/>
            <person name="Islam R."/>
            <person name="Rashid M.M."/>
            <person name="Khan S.A."/>
            <person name="Rahman M.S."/>
            <person name="Alam M."/>
            <person name="Yahiya A.S."/>
            <person name="Khan M.S."/>
            <person name="Azam M.S."/>
            <person name="Haque T."/>
            <person name="Lashkar M.Z.H."/>
            <person name="Akhand A.I."/>
            <person name="Morshed G."/>
            <person name="Roy S."/>
            <person name="Uddin K.S."/>
            <person name="Rabeya T."/>
            <person name="Hossain A.S."/>
            <person name="Chowdhury A."/>
            <person name="Snigdha A.R."/>
            <person name="Mortoza M.S."/>
            <person name="Matin S.A."/>
            <person name="Hoque S.M.E."/>
            <person name="Islam M.K."/>
            <person name="Roy D.K."/>
            <person name="Haider R."/>
            <person name="Moosa M.M."/>
            <person name="Elias S.M."/>
            <person name="Hasan A.M."/>
            <person name="Jahan S."/>
            <person name="Shafiuddin M."/>
            <person name="Mahmood N."/>
            <person name="Shommy N.S."/>
        </authorList>
    </citation>
    <scope>NUCLEOTIDE SEQUENCE [LARGE SCALE GENOMIC DNA]</scope>
    <source>
        <strain evidence="2">cv. O-4</strain>
    </source>
</reference>
<dbReference type="AlphaFoldDB" id="A0A1R3L0T1"/>
<protein>
    <submittedName>
        <fullName evidence="1">Uncharacterized protein</fullName>
    </submittedName>
</protein>
<dbReference type="Gene3D" id="3.10.180.10">
    <property type="entry name" value="2,3-Dihydroxybiphenyl 1,2-Dioxygenase, domain 1"/>
    <property type="match status" value="1"/>
</dbReference>
<dbReference type="OrthoDB" id="10670175at2759"/>
<proteinExistence type="predicted"/>
<keyword evidence="2" id="KW-1185">Reference proteome</keyword>
<accession>A0A1R3L0T1</accession>
<organism evidence="1 2">
    <name type="scientific">Corchorus olitorius</name>
    <dbReference type="NCBI Taxonomy" id="93759"/>
    <lineage>
        <taxon>Eukaryota</taxon>
        <taxon>Viridiplantae</taxon>
        <taxon>Streptophyta</taxon>
        <taxon>Embryophyta</taxon>
        <taxon>Tracheophyta</taxon>
        <taxon>Spermatophyta</taxon>
        <taxon>Magnoliopsida</taxon>
        <taxon>eudicotyledons</taxon>
        <taxon>Gunneridae</taxon>
        <taxon>Pentapetalae</taxon>
        <taxon>rosids</taxon>
        <taxon>malvids</taxon>
        <taxon>Malvales</taxon>
        <taxon>Malvaceae</taxon>
        <taxon>Grewioideae</taxon>
        <taxon>Apeibeae</taxon>
        <taxon>Corchorus</taxon>
    </lineage>
</organism>
<name>A0A1R3L0T1_9ROSI</name>